<reference evidence="6" key="1">
    <citation type="journal article" date="2021" name="Nat. Commun.">
        <title>Genetic determinants of endophytism in the Arabidopsis root mycobiome.</title>
        <authorList>
            <person name="Mesny F."/>
            <person name="Miyauchi S."/>
            <person name="Thiergart T."/>
            <person name="Pickel B."/>
            <person name="Atanasova L."/>
            <person name="Karlsson M."/>
            <person name="Huettel B."/>
            <person name="Barry K.W."/>
            <person name="Haridas S."/>
            <person name="Chen C."/>
            <person name="Bauer D."/>
            <person name="Andreopoulos W."/>
            <person name="Pangilinan J."/>
            <person name="LaButti K."/>
            <person name="Riley R."/>
            <person name="Lipzen A."/>
            <person name="Clum A."/>
            <person name="Drula E."/>
            <person name="Henrissat B."/>
            <person name="Kohler A."/>
            <person name="Grigoriev I.V."/>
            <person name="Martin F.M."/>
            <person name="Hacquard S."/>
        </authorList>
    </citation>
    <scope>NUCLEOTIDE SEQUENCE</scope>
    <source>
        <strain evidence="6">MPI-SDFR-AT-0117</strain>
    </source>
</reference>
<proteinExistence type="inferred from homology"/>
<feature type="transmembrane region" description="Helical" evidence="4">
    <location>
        <begin position="221"/>
        <end position="240"/>
    </location>
</feature>
<comment type="similarity">
    <text evidence="2">Belongs to the major facilitator superfamily. Monocarboxylate porter (TC 2.A.1.13) family.</text>
</comment>
<dbReference type="EMBL" id="JAGSXJ010000003">
    <property type="protein sequence ID" value="KAH6693493.1"/>
    <property type="molecule type" value="Genomic_DNA"/>
</dbReference>
<protein>
    <submittedName>
        <fullName evidence="6">Major facilitator superfamily domain-containing protein</fullName>
    </submittedName>
</protein>
<feature type="region of interest" description="Disordered" evidence="3">
    <location>
        <begin position="248"/>
        <end position="272"/>
    </location>
</feature>
<evidence type="ECO:0000313" key="6">
    <source>
        <dbReference type="EMBL" id="KAH6693493.1"/>
    </source>
</evidence>
<evidence type="ECO:0000259" key="5">
    <source>
        <dbReference type="PROSITE" id="PS50850"/>
    </source>
</evidence>
<evidence type="ECO:0000313" key="7">
    <source>
        <dbReference type="Proteomes" id="UP000770015"/>
    </source>
</evidence>
<evidence type="ECO:0000256" key="3">
    <source>
        <dbReference type="SAM" id="MobiDB-lite"/>
    </source>
</evidence>
<dbReference type="SUPFAM" id="SSF103473">
    <property type="entry name" value="MFS general substrate transporter"/>
    <property type="match status" value="1"/>
</dbReference>
<evidence type="ECO:0000256" key="1">
    <source>
        <dbReference type="ARBA" id="ARBA00004141"/>
    </source>
</evidence>
<feature type="transmembrane region" description="Helical" evidence="4">
    <location>
        <begin position="378"/>
        <end position="401"/>
    </location>
</feature>
<feature type="transmembrane region" description="Helical" evidence="4">
    <location>
        <begin position="287"/>
        <end position="314"/>
    </location>
</feature>
<keyword evidence="4" id="KW-1133">Transmembrane helix</keyword>
<dbReference type="Pfam" id="PF07690">
    <property type="entry name" value="MFS_1"/>
    <property type="match status" value="1"/>
</dbReference>
<dbReference type="Proteomes" id="UP000770015">
    <property type="component" value="Unassembled WGS sequence"/>
</dbReference>
<feature type="transmembrane region" description="Helical" evidence="4">
    <location>
        <begin position="352"/>
        <end position="372"/>
    </location>
</feature>
<feature type="transmembrane region" description="Helical" evidence="4">
    <location>
        <begin position="56"/>
        <end position="79"/>
    </location>
</feature>
<feature type="compositionally biased region" description="Basic and acidic residues" evidence="3">
    <location>
        <begin position="256"/>
        <end position="270"/>
    </location>
</feature>
<comment type="caution">
    <text evidence="6">The sequence shown here is derived from an EMBL/GenBank/DDBJ whole genome shotgun (WGS) entry which is preliminary data.</text>
</comment>
<keyword evidence="7" id="KW-1185">Reference proteome</keyword>
<name>A0A9P8VJT7_9PEZI</name>
<dbReference type="PANTHER" id="PTHR11360">
    <property type="entry name" value="MONOCARBOXYLATE TRANSPORTER"/>
    <property type="match status" value="1"/>
</dbReference>
<dbReference type="InterPro" id="IPR020846">
    <property type="entry name" value="MFS_dom"/>
</dbReference>
<dbReference type="PROSITE" id="PS50850">
    <property type="entry name" value="MFS"/>
    <property type="match status" value="1"/>
</dbReference>
<feature type="transmembrane region" description="Helical" evidence="4">
    <location>
        <begin position="320"/>
        <end position="340"/>
    </location>
</feature>
<feature type="domain" description="Major facilitator superfamily (MFS) profile" evidence="5">
    <location>
        <begin position="284"/>
        <end position="477"/>
    </location>
</feature>
<feature type="transmembrane region" description="Helical" evidence="4">
    <location>
        <begin position="413"/>
        <end position="432"/>
    </location>
</feature>
<dbReference type="PANTHER" id="PTHR11360:SF230">
    <property type="entry name" value="MONOCARBOXYLATE TRANSPORTER, PUTATIVE (AFU_ORTHOLOGUE AFUA_2G12790)-RELATED"/>
    <property type="match status" value="1"/>
</dbReference>
<keyword evidence="4" id="KW-0472">Membrane</keyword>
<dbReference type="InterPro" id="IPR050327">
    <property type="entry name" value="Proton-linked_MCT"/>
</dbReference>
<sequence>MSSIDADLRHSTTPAQPTPEKHAATDSSHGAVDGRGDPDSTLPAVPARLVEPEQKWTAWLCVAGSFLYLAPSYGFMQSVGTIQAYLSLNQLSDYSDRDIGWIPGLYTFLALFLGLQTGPLVDVYGPRVIGPLGLLTTVPMFFLLGECKLYWHFMLCLGVLGGIGAALSAYLAIAIVGKLFTRLRGLAMGIALAGSSAGGIIFPLMLRSALPAWGYQWSCRAMGFAVAGMMVVGMLCMLPFDGLMRGPDTSGVQEPRPADDSGEVPHEAPQPKRSASINFSAFKSPPFSFITGCMFLLEFAIFGITGMLPTIVVYSGFPQSAGYTMIAILNGASCLGRIIPGILGDHWGHYNILIAMTVLTLLGTAVTMLPFGTTYIEALYVFSGLWGFGSGSFLSLTPVCMGKTCEAKDYGRAYGTMNFVVSFGLIITVPIGGQMLSALGAAALSGLYLAILCLGGVSAFASRALLLGSWFDFKAII</sequence>
<dbReference type="GO" id="GO:0022857">
    <property type="term" value="F:transmembrane transporter activity"/>
    <property type="evidence" value="ECO:0007669"/>
    <property type="project" value="InterPro"/>
</dbReference>
<dbReference type="OrthoDB" id="6499973at2759"/>
<feature type="transmembrane region" description="Helical" evidence="4">
    <location>
        <begin position="438"/>
        <end position="461"/>
    </location>
</feature>
<evidence type="ECO:0000256" key="4">
    <source>
        <dbReference type="SAM" id="Phobius"/>
    </source>
</evidence>
<feature type="compositionally biased region" description="Basic and acidic residues" evidence="3">
    <location>
        <begin position="1"/>
        <end position="10"/>
    </location>
</feature>
<feature type="transmembrane region" description="Helical" evidence="4">
    <location>
        <begin position="150"/>
        <end position="173"/>
    </location>
</feature>
<feature type="region of interest" description="Disordered" evidence="3">
    <location>
        <begin position="1"/>
        <end position="44"/>
    </location>
</feature>
<accession>A0A9P8VJT7</accession>
<dbReference type="GO" id="GO:0016020">
    <property type="term" value="C:membrane"/>
    <property type="evidence" value="ECO:0007669"/>
    <property type="project" value="UniProtKB-SubCell"/>
</dbReference>
<dbReference type="InterPro" id="IPR011701">
    <property type="entry name" value="MFS"/>
</dbReference>
<feature type="transmembrane region" description="Helical" evidence="4">
    <location>
        <begin position="99"/>
        <end position="121"/>
    </location>
</feature>
<organism evidence="6 7">
    <name type="scientific">Plectosphaerella plurivora</name>
    <dbReference type="NCBI Taxonomy" id="936078"/>
    <lineage>
        <taxon>Eukaryota</taxon>
        <taxon>Fungi</taxon>
        <taxon>Dikarya</taxon>
        <taxon>Ascomycota</taxon>
        <taxon>Pezizomycotina</taxon>
        <taxon>Sordariomycetes</taxon>
        <taxon>Hypocreomycetidae</taxon>
        <taxon>Glomerellales</taxon>
        <taxon>Plectosphaerellaceae</taxon>
        <taxon>Plectosphaerella</taxon>
    </lineage>
</organism>
<feature type="transmembrane region" description="Helical" evidence="4">
    <location>
        <begin position="185"/>
        <end position="206"/>
    </location>
</feature>
<dbReference type="AlphaFoldDB" id="A0A9P8VJT7"/>
<dbReference type="InterPro" id="IPR036259">
    <property type="entry name" value="MFS_trans_sf"/>
</dbReference>
<keyword evidence="4" id="KW-0812">Transmembrane</keyword>
<feature type="transmembrane region" description="Helical" evidence="4">
    <location>
        <begin position="128"/>
        <end position="144"/>
    </location>
</feature>
<gene>
    <name evidence="6" type="ORF">F5X68DRAFT_273109</name>
</gene>
<comment type="subcellular location">
    <subcellularLocation>
        <location evidence="1">Membrane</location>
        <topology evidence="1">Multi-pass membrane protein</topology>
    </subcellularLocation>
</comment>
<evidence type="ECO:0000256" key="2">
    <source>
        <dbReference type="ARBA" id="ARBA00006727"/>
    </source>
</evidence>
<dbReference type="Gene3D" id="1.20.1250.20">
    <property type="entry name" value="MFS general substrate transporter like domains"/>
    <property type="match status" value="1"/>
</dbReference>